<organism evidence="3 4">
    <name type="scientific">Tanacetum coccineum</name>
    <dbReference type="NCBI Taxonomy" id="301880"/>
    <lineage>
        <taxon>Eukaryota</taxon>
        <taxon>Viridiplantae</taxon>
        <taxon>Streptophyta</taxon>
        <taxon>Embryophyta</taxon>
        <taxon>Tracheophyta</taxon>
        <taxon>Spermatophyta</taxon>
        <taxon>Magnoliopsida</taxon>
        <taxon>eudicotyledons</taxon>
        <taxon>Gunneridae</taxon>
        <taxon>Pentapetalae</taxon>
        <taxon>asterids</taxon>
        <taxon>campanulids</taxon>
        <taxon>Asterales</taxon>
        <taxon>Asteraceae</taxon>
        <taxon>Asteroideae</taxon>
        <taxon>Anthemideae</taxon>
        <taxon>Anthemidinae</taxon>
        <taxon>Tanacetum</taxon>
    </lineage>
</organism>
<feature type="region of interest" description="Disordered" evidence="1">
    <location>
        <begin position="94"/>
        <end position="115"/>
    </location>
</feature>
<gene>
    <name evidence="3" type="ORF">Tco_1080715</name>
</gene>
<keyword evidence="3" id="KW-0548">Nucleotidyltransferase</keyword>
<dbReference type="Proteomes" id="UP001151760">
    <property type="component" value="Unassembled WGS sequence"/>
</dbReference>
<reference evidence="3" key="1">
    <citation type="journal article" date="2022" name="Int. J. Mol. Sci.">
        <title>Draft Genome of Tanacetum Coccineum: Genomic Comparison of Closely Related Tanacetum-Family Plants.</title>
        <authorList>
            <person name="Yamashiro T."/>
            <person name="Shiraishi A."/>
            <person name="Nakayama K."/>
            <person name="Satake H."/>
        </authorList>
    </citation>
    <scope>NUCLEOTIDE SEQUENCE</scope>
</reference>
<evidence type="ECO:0000313" key="3">
    <source>
        <dbReference type="EMBL" id="GJT91870.1"/>
    </source>
</evidence>
<name>A0ABQ5HVJ0_9ASTR</name>
<dbReference type="InterPro" id="IPR000504">
    <property type="entry name" value="RRM_dom"/>
</dbReference>
<dbReference type="InterPro" id="IPR012677">
    <property type="entry name" value="Nucleotide-bd_a/b_plait_sf"/>
</dbReference>
<dbReference type="PANTHER" id="PTHR33710:SF64">
    <property type="entry name" value="ENDONUCLEASE_EXONUCLEASE_PHOSPHATASE DOMAIN-CONTAINING PROTEIN"/>
    <property type="match status" value="1"/>
</dbReference>
<comment type="caution">
    <text evidence="3">The sequence shown here is derived from an EMBL/GenBank/DDBJ whole genome shotgun (WGS) entry which is preliminary data.</text>
</comment>
<keyword evidence="3" id="KW-0695">RNA-directed DNA polymerase</keyword>
<sequence>MGSYRSKEDDVARISTSIYVTNFLESFSAKDLFNTCKIYGHVVDSYIPFKKSKAGKRFGFVRFINVFNEEILVNNLCTIWMGRLKLHANSARFQRPSMKDNTKQDKQDTKSKQNSSFAFKKDEGIKAAGKSYVQATTGNSHSRPLKNEPAIVLDDECLLNKPLGNSLLGRVKEIASLSNLRKALVNEGFDNFKLHYMGEFWVLLEFDSANSKKLFHDNTGVRSWFSQLKDASSDFHVDGRIVWVEIEGVPFRLWSGNTFKRIATRWGELLDVDDPEDTGFHSKRLCLFSKLGFNIFENFKINFRGNVYWIRAKEVPGWVPNFSDDLDDDDSDVDSKDGDPIPRDLGDSGSCDDDGNMTEIPETIFEMDKQINDTQAEEPTGMKENHSEDPFNIYPLLNKQKVSNGKEETSVHTPEFPPGYTPPVIADNAHVDPSRSKEIPIRDTSESVCSGHFKKSVAPRSQGLAQKAKKDWVKELLISRKSEAFYAFGNPYSLLNAIYAPHDLKEKRMLWDYLNHVIQSWNGEVVIMGDFNEVMLKSDRFGSAFNVQGANAFNSFIANAGLEEVPLGGSSFTWCHKSATKMSKLDRFLISENLLISCPNITAITLDRYLSDHRPILLRDSWLDYGPIHFRFYNHWTKVDGFSNSCLDHVERGFWEWNKKNLNITKSGKAKFKEVLKTLDAEIDNGDGSAEKVLKRSEVINSIQEIDKLHSMELAQKAKINWCVEGDENSYFFHGTKVGGSMSRYHAWEEVIDKVSSRLSRWKMKTLSIGGRLTLLKSVLGSMPIFILSIFKATLSVPSSSLWTRVMKAIHGDDGKIGDFIEVRLKSDRFGSMFNVQGANAFNSFIANAGLEEVPLGGSSFTWCHKSATKMSKLDRFLISKNLLTSCPNITAITLDHYLSDHRPILLRESWLDYGPIPFRFYHHWIEVDGFSNFVLRSGNGIKKNLNITKSGKAKFKEVLKTLDAEIDNGDGSAEKVLKRSEVINSIQEIDKLHFMELAQKAKINWCVEGDENSHFFHGMLNKWRSQLNICGIMIDGVWIEDPYKVKNANLVKDFRPISLIGSIYKIIAKILANRLVGVLDDIINEVQSAFIADRQILDGPFILNEMLHHGKPPSLVIKTVVKRSSNGFGNSTVIAHHYGREFVESYSWRNDENWKSFKSAQQLLVVKYRERNYSFKSQRNQISLFFDFMRLKLGNGNNISFWNDKWIGDNTLQNLFPPIYALENNKQVSISMKLADLSMADSLRHNPRGGIEDAQYTCLLDLMQNVTLSPTSDRWTWTLDGSGDFSVASIRSKIDSIRLDALPTRLNLSRRGMPIDSILCPICDHDVESSSHLFFSCILATQLAYKISLWWNISYAEINSYKDWHSWIASLRLSLKHKLILEGVFYVLWWHLWAYRNKLLFDSKKTDEGDAF</sequence>
<evidence type="ECO:0000256" key="1">
    <source>
        <dbReference type="SAM" id="MobiDB-lite"/>
    </source>
</evidence>
<dbReference type="SUPFAM" id="SSF54928">
    <property type="entry name" value="RNA-binding domain, RBD"/>
    <property type="match status" value="1"/>
</dbReference>
<dbReference type="GO" id="GO:0003964">
    <property type="term" value="F:RNA-directed DNA polymerase activity"/>
    <property type="evidence" value="ECO:0007669"/>
    <property type="project" value="UniProtKB-KW"/>
</dbReference>
<dbReference type="SMART" id="SM00360">
    <property type="entry name" value="RRM"/>
    <property type="match status" value="1"/>
</dbReference>
<evidence type="ECO:0000259" key="2">
    <source>
        <dbReference type="SMART" id="SM00360"/>
    </source>
</evidence>
<keyword evidence="3" id="KW-0808">Transferase</keyword>
<feature type="compositionally biased region" description="Basic and acidic residues" evidence="1">
    <location>
        <begin position="333"/>
        <end position="346"/>
    </location>
</feature>
<protein>
    <submittedName>
        <fullName evidence="3">RNA-directed DNA polymerase, eukaryota</fullName>
    </submittedName>
</protein>
<dbReference type="Gene3D" id="3.60.10.10">
    <property type="entry name" value="Endonuclease/exonuclease/phosphatase"/>
    <property type="match status" value="2"/>
</dbReference>
<keyword evidence="4" id="KW-1185">Reference proteome</keyword>
<feature type="compositionally biased region" description="Basic and acidic residues" evidence="1">
    <location>
        <begin position="97"/>
        <end position="111"/>
    </location>
</feature>
<dbReference type="EMBL" id="BQNB010020057">
    <property type="protein sequence ID" value="GJT91870.1"/>
    <property type="molecule type" value="Genomic_DNA"/>
</dbReference>
<accession>A0ABQ5HVJ0</accession>
<dbReference type="SUPFAM" id="SSF56219">
    <property type="entry name" value="DNase I-like"/>
    <property type="match status" value="2"/>
</dbReference>
<feature type="region of interest" description="Disordered" evidence="1">
    <location>
        <begin position="323"/>
        <end position="356"/>
    </location>
</feature>
<feature type="domain" description="RRM" evidence="2">
    <location>
        <begin position="17"/>
        <end position="89"/>
    </location>
</feature>
<dbReference type="InterPro" id="IPR036691">
    <property type="entry name" value="Endo/exonu/phosph_ase_sf"/>
</dbReference>
<reference evidence="3" key="2">
    <citation type="submission" date="2022-01" db="EMBL/GenBank/DDBJ databases">
        <authorList>
            <person name="Yamashiro T."/>
            <person name="Shiraishi A."/>
            <person name="Satake H."/>
            <person name="Nakayama K."/>
        </authorList>
    </citation>
    <scope>NUCLEOTIDE SEQUENCE</scope>
</reference>
<dbReference type="CDD" id="cd00590">
    <property type="entry name" value="RRM_SF"/>
    <property type="match status" value="1"/>
</dbReference>
<dbReference type="InterPro" id="IPR026960">
    <property type="entry name" value="RVT-Znf"/>
</dbReference>
<dbReference type="Gene3D" id="3.30.70.330">
    <property type="match status" value="1"/>
</dbReference>
<proteinExistence type="predicted"/>
<dbReference type="Pfam" id="PF14529">
    <property type="entry name" value="Exo_endo_phos_2"/>
    <property type="match status" value="1"/>
</dbReference>
<dbReference type="InterPro" id="IPR005135">
    <property type="entry name" value="Endo/exonuclease/phosphatase"/>
</dbReference>
<evidence type="ECO:0000313" key="4">
    <source>
        <dbReference type="Proteomes" id="UP001151760"/>
    </source>
</evidence>
<dbReference type="InterPro" id="IPR035979">
    <property type="entry name" value="RBD_domain_sf"/>
</dbReference>
<dbReference type="Pfam" id="PF13966">
    <property type="entry name" value="zf-RVT"/>
    <property type="match status" value="1"/>
</dbReference>
<dbReference type="PANTHER" id="PTHR33710">
    <property type="entry name" value="BNAC02G09200D PROTEIN"/>
    <property type="match status" value="1"/>
</dbReference>